<keyword evidence="2" id="KW-1185">Reference proteome</keyword>
<evidence type="ECO:0008006" key="3">
    <source>
        <dbReference type="Google" id="ProtNLM"/>
    </source>
</evidence>
<accession>A0ABN9U8M2</accession>
<gene>
    <name evidence="1" type="ORF">PCOR1329_LOCUS45319</name>
</gene>
<reference evidence="1" key="1">
    <citation type="submission" date="2023-10" db="EMBL/GenBank/DDBJ databases">
        <authorList>
            <person name="Chen Y."/>
            <person name="Shah S."/>
            <person name="Dougan E. K."/>
            <person name="Thang M."/>
            <person name="Chan C."/>
        </authorList>
    </citation>
    <scope>NUCLEOTIDE SEQUENCE [LARGE SCALE GENOMIC DNA]</scope>
</reference>
<dbReference type="Proteomes" id="UP001189429">
    <property type="component" value="Unassembled WGS sequence"/>
</dbReference>
<comment type="caution">
    <text evidence="1">The sequence shown here is derived from an EMBL/GenBank/DDBJ whole genome shotgun (WGS) entry which is preliminary data.</text>
</comment>
<dbReference type="EMBL" id="CAUYUJ010015449">
    <property type="protein sequence ID" value="CAK0854043.1"/>
    <property type="molecule type" value="Genomic_DNA"/>
</dbReference>
<evidence type="ECO:0000313" key="1">
    <source>
        <dbReference type="EMBL" id="CAK0854043.1"/>
    </source>
</evidence>
<organism evidence="1 2">
    <name type="scientific">Prorocentrum cordatum</name>
    <dbReference type="NCBI Taxonomy" id="2364126"/>
    <lineage>
        <taxon>Eukaryota</taxon>
        <taxon>Sar</taxon>
        <taxon>Alveolata</taxon>
        <taxon>Dinophyceae</taxon>
        <taxon>Prorocentrales</taxon>
        <taxon>Prorocentraceae</taxon>
        <taxon>Prorocentrum</taxon>
    </lineage>
</organism>
<proteinExistence type="predicted"/>
<name>A0ABN9U8M2_9DINO</name>
<sequence>MLAVSVEGRFSPEAAEGIKAKEPTQGVQAQRPDFAVLAASGGAVTAPIGEVVIGHILIGTLRGHEFGEQGTVGEGCLAFLAALQSSSGAAAEFLTLLQWPECKERGSLTDCRNPSAVLLGRIRDAKQVISSQQQRGAVSMPAPPPMGAGMPMYGMYPTMGFPAYGYAAFPGYGAPAAYGGCAGCGGCGGFGCGGCCGGCGCGGCGGGFMMGSGRHVSPGWG</sequence>
<protein>
    <recommendedName>
        <fullName evidence="3">Subtilisin</fullName>
    </recommendedName>
</protein>
<evidence type="ECO:0000313" key="2">
    <source>
        <dbReference type="Proteomes" id="UP001189429"/>
    </source>
</evidence>